<dbReference type="Pfam" id="PF00583">
    <property type="entry name" value="Acetyltransf_1"/>
    <property type="match status" value="1"/>
</dbReference>
<dbReference type="InterPro" id="IPR016181">
    <property type="entry name" value="Acyl_CoA_acyltransferase"/>
</dbReference>
<organism evidence="4 5">
    <name type="scientific">Sutcliffiella horikoshii</name>
    <dbReference type="NCBI Taxonomy" id="79883"/>
    <lineage>
        <taxon>Bacteria</taxon>
        <taxon>Bacillati</taxon>
        <taxon>Bacillota</taxon>
        <taxon>Bacilli</taxon>
        <taxon>Bacillales</taxon>
        <taxon>Bacillaceae</taxon>
        <taxon>Sutcliffiella</taxon>
    </lineage>
</organism>
<keyword evidence="2" id="KW-0012">Acyltransferase</keyword>
<evidence type="ECO:0000259" key="3">
    <source>
        <dbReference type="PROSITE" id="PS51186"/>
    </source>
</evidence>
<proteinExistence type="predicted"/>
<name>A0A5D4T1R3_9BACI</name>
<gene>
    <name evidence="4" type="ORF">FZC76_05110</name>
</gene>
<accession>A0A5D4T1R3</accession>
<evidence type="ECO:0000313" key="5">
    <source>
        <dbReference type="Proteomes" id="UP000322524"/>
    </source>
</evidence>
<feature type="domain" description="N-acetyltransferase" evidence="3">
    <location>
        <begin position="7"/>
        <end position="177"/>
    </location>
</feature>
<sequence length="177" mass="20285">MDYQQVLLIEKATPADGPAILELLKSRATDLKSKGSSQWSFLLTGDEDAEILQLVTKGLFYKVAHKSDIQDQTFPPLLATFMLSDKQEEWDVHLWGQEETQETVYLHKLAVAMQHRGEGLGDRLMDWIKEHGEELGYSKIRLDCVAGSEKLRDFYAKHGFTLLKIVDGHCLYEWETK</sequence>
<dbReference type="OrthoDB" id="6382410at2"/>
<reference evidence="4 5" key="1">
    <citation type="submission" date="2019-08" db="EMBL/GenBank/DDBJ databases">
        <title>Bacillus genomes from the desert of Cuatro Cienegas, Coahuila.</title>
        <authorList>
            <person name="Olmedo-Alvarez G."/>
        </authorList>
    </citation>
    <scope>NUCLEOTIDE SEQUENCE [LARGE SCALE GENOMIC DNA]</scope>
    <source>
        <strain evidence="4 5">CH28_1T</strain>
    </source>
</reference>
<dbReference type="CDD" id="cd04301">
    <property type="entry name" value="NAT_SF"/>
    <property type="match status" value="1"/>
</dbReference>
<dbReference type="Gene3D" id="3.40.630.30">
    <property type="match status" value="1"/>
</dbReference>
<keyword evidence="1 4" id="KW-0808">Transferase</keyword>
<dbReference type="STRING" id="79883.GCA_001636495_00812"/>
<protein>
    <submittedName>
        <fullName evidence="4">GNAT family N-acetyltransferase</fullName>
    </submittedName>
</protein>
<dbReference type="InterPro" id="IPR050832">
    <property type="entry name" value="Bact_Acetyltransf"/>
</dbReference>
<dbReference type="InterPro" id="IPR000182">
    <property type="entry name" value="GNAT_dom"/>
</dbReference>
<evidence type="ECO:0000313" key="4">
    <source>
        <dbReference type="EMBL" id="TYS69617.1"/>
    </source>
</evidence>
<evidence type="ECO:0000256" key="2">
    <source>
        <dbReference type="ARBA" id="ARBA00023315"/>
    </source>
</evidence>
<dbReference type="Proteomes" id="UP000322524">
    <property type="component" value="Unassembled WGS sequence"/>
</dbReference>
<dbReference type="AlphaFoldDB" id="A0A5D4T1R3"/>
<dbReference type="EMBL" id="VTEV01000002">
    <property type="protein sequence ID" value="TYS69617.1"/>
    <property type="molecule type" value="Genomic_DNA"/>
</dbReference>
<dbReference type="SUPFAM" id="SSF55729">
    <property type="entry name" value="Acyl-CoA N-acyltransferases (Nat)"/>
    <property type="match status" value="1"/>
</dbReference>
<evidence type="ECO:0000256" key="1">
    <source>
        <dbReference type="ARBA" id="ARBA00022679"/>
    </source>
</evidence>
<dbReference type="GO" id="GO:0016747">
    <property type="term" value="F:acyltransferase activity, transferring groups other than amino-acyl groups"/>
    <property type="evidence" value="ECO:0007669"/>
    <property type="project" value="InterPro"/>
</dbReference>
<dbReference type="PANTHER" id="PTHR43877">
    <property type="entry name" value="AMINOALKYLPHOSPHONATE N-ACETYLTRANSFERASE-RELATED-RELATED"/>
    <property type="match status" value="1"/>
</dbReference>
<dbReference type="RefSeq" id="WP_148987193.1">
    <property type="nucleotide sequence ID" value="NZ_VTEV01000002.1"/>
</dbReference>
<comment type="caution">
    <text evidence="4">The sequence shown here is derived from an EMBL/GenBank/DDBJ whole genome shotgun (WGS) entry which is preliminary data.</text>
</comment>
<dbReference type="PROSITE" id="PS51186">
    <property type="entry name" value="GNAT"/>
    <property type="match status" value="1"/>
</dbReference>